<dbReference type="InterPro" id="IPR036890">
    <property type="entry name" value="HATPase_C_sf"/>
</dbReference>
<reference evidence="20" key="1">
    <citation type="journal article" date="2021" name="PeerJ">
        <title>Extensive microbial diversity within the chicken gut microbiome revealed by metagenomics and culture.</title>
        <authorList>
            <person name="Gilroy R."/>
            <person name="Ravi A."/>
            <person name="Getino M."/>
            <person name="Pursley I."/>
            <person name="Horton D.L."/>
            <person name="Alikhan N.F."/>
            <person name="Baker D."/>
            <person name="Gharbi K."/>
            <person name="Hall N."/>
            <person name="Watson M."/>
            <person name="Adriaenssens E.M."/>
            <person name="Foster-Nyarko E."/>
            <person name="Jarju S."/>
            <person name="Secka A."/>
            <person name="Antonio M."/>
            <person name="Oren A."/>
            <person name="Chaudhuri R.R."/>
            <person name="La Ragione R."/>
            <person name="Hildebrand F."/>
            <person name="Pallen M.J."/>
        </authorList>
    </citation>
    <scope>NUCLEOTIDE SEQUENCE</scope>
    <source>
        <strain evidence="20">ChiSjej1B19-8411</strain>
    </source>
</reference>
<keyword evidence="7" id="KW-0808">Transferase</keyword>
<evidence type="ECO:0000256" key="5">
    <source>
        <dbReference type="ARBA" id="ARBA00022475"/>
    </source>
</evidence>
<dbReference type="PRINTS" id="PR00344">
    <property type="entry name" value="BCTRLSENSOR"/>
</dbReference>
<dbReference type="CDD" id="cd00082">
    <property type="entry name" value="HisKA"/>
    <property type="match status" value="1"/>
</dbReference>
<dbReference type="InterPro" id="IPR003661">
    <property type="entry name" value="HisK_dim/P_dom"/>
</dbReference>
<comment type="catalytic activity">
    <reaction evidence="1">
        <text>ATP + protein L-histidine = ADP + protein N-phospho-L-histidine.</text>
        <dbReference type="EC" id="2.7.13.3"/>
    </reaction>
</comment>
<dbReference type="SMART" id="SM00387">
    <property type="entry name" value="HATPase_c"/>
    <property type="match status" value="1"/>
</dbReference>
<evidence type="ECO:0000256" key="14">
    <source>
        <dbReference type="ARBA" id="ARBA00023136"/>
    </source>
</evidence>
<evidence type="ECO:0000313" key="20">
    <source>
        <dbReference type="EMBL" id="HIX60101.1"/>
    </source>
</evidence>
<feature type="transmembrane region" description="Helical" evidence="17">
    <location>
        <begin position="17"/>
        <end position="38"/>
    </location>
</feature>
<dbReference type="SUPFAM" id="SSF55874">
    <property type="entry name" value="ATPase domain of HSP90 chaperone/DNA topoisomerase II/histidine kinase"/>
    <property type="match status" value="1"/>
</dbReference>
<dbReference type="CDD" id="cd17546">
    <property type="entry name" value="REC_hyHK_CKI1_RcsC-like"/>
    <property type="match status" value="1"/>
</dbReference>
<keyword evidence="13" id="KW-0902">Two-component regulatory system</keyword>
<evidence type="ECO:0000256" key="6">
    <source>
        <dbReference type="ARBA" id="ARBA00022553"/>
    </source>
</evidence>
<evidence type="ECO:0000256" key="1">
    <source>
        <dbReference type="ARBA" id="ARBA00000085"/>
    </source>
</evidence>
<evidence type="ECO:0000256" key="10">
    <source>
        <dbReference type="ARBA" id="ARBA00022777"/>
    </source>
</evidence>
<gene>
    <name evidence="20" type="ORF">IAA45_10375</name>
</gene>
<dbReference type="PROSITE" id="PS50110">
    <property type="entry name" value="RESPONSE_REGULATORY"/>
    <property type="match status" value="1"/>
</dbReference>
<evidence type="ECO:0000256" key="4">
    <source>
        <dbReference type="ARBA" id="ARBA00018672"/>
    </source>
</evidence>
<keyword evidence="12 17" id="KW-1133">Transmembrane helix</keyword>
<organism evidence="20 21">
    <name type="scientific">Candidatus Blautia gallistercoris</name>
    <dbReference type="NCBI Taxonomy" id="2838490"/>
    <lineage>
        <taxon>Bacteria</taxon>
        <taxon>Bacillati</taxon>
        <taxon>Bacillota</taxon>
        <taxon>Clostridia</taxon>
        <taxon>Lachnospirales</taxon>
        <taxon>Lachnospiraceae</taxon>
        <taxon>Blautia</taxon>
    </lineage>
</organism>
<dbReference type="EC" id="2.7.13.3" evidence="3"/>
<dbReference type="SMART" id="SM00388">
    <property type="entry name" value="HisKA"/>
    <property type="match status" value="1"/>
</dbReference>
<evidence type="ECO:0000256" key="7">
    <source>
        <dbReference type="ARBA" id="ARBA00022679"/>
    </source>
</evidence>
<keyword evidence="11" id="KW-0067">ATP-binding</keyword>
<evidence type="ECO:0000259" key="19">
    <source>
        <dbReference type="PROSITE" id="PS50110"/>
    </source>
</evidence>
<evidence type="ECO:0000256" key="2">
    <source>
        <dbReference type="ARBA" id="ARBA00004651"/>
    </source>
</evidence>
<dbReference type="PROSITE" id="PS50109">
    <property type="entry name" value="HIS_KIN"/>
    <property type="match status" value="1"/>
</dbReference>
<evidence type="ECO:0000256" key="8">
    <source>
        <dbReference type="ARBA" id="ARBA00022692"/>
    </source>
</evidence>
<keyword evidence="8 17" id="KW-0812">Transmembrane</keyword>
<comment type="caution">
    <text evidence="20">The sequence shown here is derived from an EMBL/GenBank/DDBJ whole genome shotgun (WGS) entry which is preliminary data.</text>
</comment>
<dbReference type="GO" id="GO:0005524">
    <property type="term" value="F:ATP binding"/>
    <property type="evidence" value="ECO:0007669"/>
    <property type="project" value="UniProtKB-KW"/>
</dbReference>
<feature type="domain" description="Response regulatory" evidence="19">
    <location>
        <begin position="720"/>
        <end position="841"/>
    </location>
</feature>
<dbReference type="SUPFAM" id="SSF47384">
    <property type="entry name" value="Homodimeric domain of signal transducing histidine kinase"/>
    <property type="match status" value="1"/>
</dbReference>
<dbReference type="EMBL" id="DXEX01000222">
    <property type="protein sequence ID" value="HIX60101.1"/>
    <property type="molecule type" value="Genomic_DNA"/>
</dbReference>
<dbReference type="SUPFAM" id="SSF52172">
    <property type="entry name" value="CheY-like"/>
    <property type="match status" value="1"/>
</dbReference>
<dbReference type="GO" id="GO:0000155">
    <property type="term" value="F:phosphorelay sensor kinase activity"/>
    <property type="evidence" value="ECO:0007669"/>
    <property type="project" value="InterPro"/>
</dbReference>
<dbReference type="Gene3D" id="3.30.450.20">
    <property type="entry name" value="PAS domain"/>
    <property type="match status" value="2"/>
</dbReference>
<evidence type="ECO:0000256" key="12">
    <source>
        <dbReference type="ARBA" id="ARBA00022989"/>
    </source>
</evidence>
<protein>
    <recommendedName>
        <fullName evidence="4">Stage 0 sporulation protein A homolog</fullName>
        <ecNumber evidence="3">2.7.13.3</ecNumber>
    </recommendedName>
</protein>
<dbReference type="InterPro" id="IPR036097">
    <property type="entry name" value="HisK_dim/P_sf"/>
</dbReference>
<dbReference type="Gene3D" id="1.10.287.130">
    <property type="match status" value="1"/>
</dbReference>
<feature type="modified residue" description="4-aspartylphosphate" evidence="16">
    <location>
        <position position="772"/>
    </location>
</feature>
<feature type="transmembrane region" description="Helical" evidence="17">
    <location>
        <begin position="288"/>
        <end position="309"/>
    </location>
</feature>
<feature type="domain" description="Histidine kinase" evidence="18">
    <location>
        <begin position="474"/>
        <end position="697"/>
    </location>
</feature>
<sequence length="857" mass="96993">MAAKKSAQNVHDKNLSLHLNVAFAIAFLILLILGIFLVRDKLLYNASEMGTYLAESYAMEEQNRMVFYEMFLKLGAGNLNESMRNNATSEELQQELSHYSRQLTELLGSEIIDPYAVINGTIIAASPWEGDATFDYQSSTWHQQALDSDNGIIFTDAYTDTITGELLITMATKLNGQDNVLAFDILLRNYHTHQNKSSFPAGSSYFLFDNSNKLIYLTGGLDIEDPDTQTYAQTLLEGVKKGSFSSHSSTIRDLSGQNRAVYYFFMNNGWVSIITIPVHQILQGNLNMFMVVLGIICGILWIAMVIVLFREHFGQKEIKHIRDTLRILGDTYYAIYRINFETETYESIKSSDDVRERLGKTGNYAHMLDIVGETVEENTYEEFKKNFSLKNIRKLVNNQIYEFGGDYQRRFGQIYKWVSIKIIFNQSLGLNEVIMCFREIDLEKQKQLQQHQILENALETSKKMSKKKNLFFSNVSHDMRTPLNAIIGLSELALQNQTDSAKTEEYLRKIELAGKQLLTLINDILDMSRIEQGEGSSLDYQPMNIQECVENCVSIFQETAVLEKKHLELSTDIQSPIVLCDSFRMNQILNNLLSNAFKYSNEGALIQVELRQLDQQKDRGKYQLIVRDTGIGMSEKFLSQIFEPFARETMFAPSKAVGTGLGMPIVKSLVQQMSGEITVQSELGKGSIFTISLPLQIAQVTVSEDPSPELPVSYTLEGKTILLAEDNELNMEIATEFLSMMGADILPAWNGREAVERFQEQEPWTVDAVLMDMQMPEMDGCTACRKIRQLNRPDAKAVPIIAVTANAFAEDIARTTEAGMNAHIAKPIDFQLLCEILEKYSVSRGQQESPVPSRKPE</sequence>
<dbReference type="PANTHER" id="PTHR43047">
    <property type="entry name" value="TWO-COMPONENT HISTIDINE PROTEIN KINASE"/>
    <property type="match status" value="1"/>
</dbReference>
<dbReference type="Pfam" id="PF00512">
    <property type="entry name" value="HisKA"/>
    <property type="match status" value="1"/>
</dbReference>
<dbReference type="InterPro" id="IPR011006">
    <property type="entry name" value="CheY-like_superfamily"/>
</dbReference>
<dbReference type="Gene3D" id="3.30.565.10">
    <property type="entry name" value="Histidine kinase-like ATPase, C-terminal domain"/>
    <property type="match status" value="1"/>
</dbReference>
<dbReference type="SUPFAM" id="SSF103190">
    <property type="entry name" value="Sensory domain-like"/>
    <property type="match status" value="1"/>
</dbReference>
<evidence type="ECO:0000313" key="21">
    <source>
        <dbReference type="Proteomes" id="UP000886817"/>
    </source>
</evidence>
<dbReference type="Gene3D" id="3.40.50.2300">
    <property type="match status" value="1"/>
</dbReference>
<reference evidence="20" key="2">
    <citation type="submission" date="2021-04" db="EMBL/GenBank/DDBJ databases">
        <authorList>
            <person name="Gilroy R."/>
        </authorList>
    </citation>
    <scope>NUCLEOTIDE SEQUENCE</scope>
    <source>
        <strain evidence="20">ChiSjej1B19-8411</strain>
    </source>
</reference>
<evidence type="ECO:0000256" key="11">
    <source>
        <dbReference type="ARBA" id="ARBA00022840"/>
    </source>
</evidence>
<evidence type="ECO:0000256" key="13">
    <source>
        <dbReference type="ARBA" id="ARBA00023012"/>
    </source>
</evidence>
<dbReference type="Pfam" id="PF00072">
    <property type="entry name" value="Response_reg"/>
    <property type="match status" value="1"/>
</dbReference>
<dbReference type="CDD" id="cd18773">
    <property type="entry name" value="PDC1_HK_sensor"/>
    <property type="match status" value="1"/>
</dbReference>
<comment type="function">
    <text evidence="15">May play the central regulatory role in sporulation. It may be an element of the effector pathway responsible for the activation of sporulation genes in response to nutritional stress. Spo0A may act in concert with spo0H (a sigma factor) to control the expression of some genes that are critical to the sporulation process.</text>
</comment>
<keyword evidence="10" id="KW-0418">Kinase</keyword>
<keyword evidence="6 16" id="KW-0597">Phosphoprotein</keyword>
<dbReference type="FunFam" id="3.30.565.10:FF:000023">
    <property type="entry name" value="PAS domain-containing sensor histidine kinase"/>
    <property type="match status" value="1"/>
</dbReference>
<dbReference type="Pfam" id="PF02518">
    <property type="entry name" value="HATPase_c"/>
    <property type="match status" value="1"/>
</dbReference>
<proteinExistence type="predicted"/>
<dbReference type="InterPro" id="IPR001789">
    <property type="entry name" value="Sig_transdc_resp-reg_receiver"/>
</dbReference>
<evidence type="ECO:0000256" key="16">
    <source>
        <dbReference type="PROSITE-ProRule" id="PRU00169"/>
    </source>
</evidence>
<comment type="subcellular location">
    <subcellularLocation>
        <location evidence="2">Cell membrane</location>
        <topology evidence="2">Multi-pass membrane protein</topology>
    </subcellularLocation>
</comment>
<keyword evidence="9" id="KW-0547">Nucleotide-binding</keyword>
<evidence type="ECO:0000259" key="18">
    <source>
        <dbReference type="PROSITE" id="PS50109"/>
    </source>
</evidence>
<dbReference type="InterPro" id="IPR005467">
    <property type="entry name" value="His_kinase_dom"/>
</dbReference>
<keyword evidence="14 17" id="KW-0472">Membrane</keyword>
<dbReference type="Proteomes" id="UP000886817">
    <property type="component" value="Unassembled WGS sequence"/>
</dbReference>
<dbReference type="AlphaFoldDB" id="A0A9D2B4E4"/>
<name>A0A9D2B4E4_9FIRM</name>
<keyword evidence="5" id="KW-1003">Cell membrane</keyword>
<dbReference type="GO" id="GO:0005886">
    <property type="term" value="C:plasma membrane"/>
    <property type="evidence" value="ECO:0007669"/>
    <property type="project" value="UniProtKB-SubCell"/>
</dbReference>
<accession>A0A9D2B4E4</accession>
<feature type="transmembrane region" description="Helical" evidence="17">
    <location>
        <begin position="260"/>
        <end position="282"/>
    </location>
</feature>
<dbReference type="InterPro" id="IPR004358">
    <property type="entry name" value="Sig_transdc_His_kin-like_C"/>
</dbReference>
<dbReference type="InterPro" id="IPR003594">
    <property type="entry name" value="HATPase_dom"/>
</dbReference>
<dbReference type="SMART" id="SM00448">
    <property type="entry name" value="REC"/>
    <property type="match status" value="1"/>
</dbReference>
<evidence type="ECO:0000256" key="9">
    <source>
        <dbReference type="ARBA" id="ARBA00022741"/>
    </source>
</evidence>
<evidence type="ECO:0000256" key="3">
    <source>
        <dbReference type="ARBA" id="ARBA00012438"/>
    </source>
</evidence>
<evidence type="ECO:0000256" key="17">
    <source>
        <dbReference type="SAM" id="Phobius"/>
    </source>
</evidence>
<dbReference type="InterPro" id="IPR029151">
    <property type="entry name" value="Sensor-like_sf"/>
</dbReference>
<evidence type="ECO:0000256" key="15">
    <source>
        <dbReference type="ARBA" id="ARBA00024867"/>
    </source>
</evidence>